<dbReference type="PROSITE" id="PS50888">
    <property type="entry name" value="BHLH"/>
    <property type="match status" value="1"/>
</dbReference>
<evidence type="ECO:0000256" key="5">
    <source>
        <dbReference type="SAM" id="MobiDB-lite"/>
    </source>
</evidence>
<keyword evidence="3" id="KW-0804">Transcription</keyword>
<keyword evidence="2" id="KW-0805">Transcription regulation</keyword>
<feature type="region of interest" description="Disordered" evidence="5">
    <location>
        <begin position="163"/>
        <end position="190"/>
    </location>
</feature>
<dbReference type="Pfam" id="PF00010">
    <property type="entry name" value="HLH"/>
    <property type="match status" value="1"/>
</dbReference>
<dbReference type="EMBL" id="JAKOGI010000007">
    <property type="protein sequence ID" value="KAJ8451760.1"/>
    <property type="molecule type" value="Genomic_DNA"/>
</dbReference>
<keyword evidence="8" id="KW-1185">Reference proteome</keyword>
<proteinExistence type="predicted"/>
<dbReference type="PANTHER" id="PTHR45959">
    <property type="entry name" value="BHLH TRANSCRIPTION FACTOR"/>
    <property type="match status" value="1"/>
</dbReference>
<dbReference type="GO" id="GO:0046983">
    <property type="term" value="F:protein dimerization activity"/>
    <property type="evidence" value="ECO:0007669"/>
    <property type="project" value="InterPro"/>
</dbReference>
<protein>
    <recommendedName>
        <fullName evidence="6">BHLH domain-containing protein</fullName>
    </recommendedName>
</protein>
<dbReference type="Gene3D" id="4.10.280.10">
    <property type="entry name" value="Helix-loop-helix DNA-binding domain"/>
    <property type="match status" value="1"/>
</dbReference>
<reference evidence="7" key="1">
    <citation type="submission" date="2022-04" db="EMBL/GenBank/DDBJ databases">
        <title>Carnegiea gigantea Genome sequencing and assembly v2.</title>
        <authorList>
            <person name="Copetti D."/>
            <person name="Sanderson M.J."/>
            <person name="Burquez A."/>
            <person name="Wojciechowski M.F."/>
        </authorList>
    </citation>
    <scope>NUCLEOTIDE SEQUENCE</scope>
    <source>
        <strain evidence="7">SGP5-SGP5p</strain>
        <tissue evidence="7">Aerial part</tissue>
    </source>
</reference>
<gene>
    <name evidence="7" type="ORF">Cgig2_007243</name>
</gene>
<dbReference type="PANTHER" id="PTHR45959:SF2">
    <property type="entry name" value="BHLH TRANSCRIPTION FACTOR"/>
    <property type="match status" value="1"/>
</dbReference>
<evidence type="ECO:0000256" key="1">
    <source>
        <dbReference type="ARBA" id="ARBA00004123"/>
    </source>
</evidence>
<keyword evidence="4" id="KW-0539">Nucleus</keyword>
<organism evidence="7 8">
    <name type="scientific">Carnegiea gigantea</name>
    <dbReference type="NCBI Taxonomy" id="171969"/>
    <lineage>
        <taxon>Eukaryota</taxon>
        <taxon>Viridiplantae</taxon>
        <taxon>Streptophyta</taxon>
        <taxon>Embryophyta</taxon>
        <taxon>Tracheophyta</taxon>
        <taxon>Spermatophyta</taxon>
        <taxon>Magnoliopsida</taxon>
        <taxon>eudicotyledons</taxon>
        <taxon>Gunneridae</taxon>
        <taxon>Pentapetalae</taxon>
        <taxon>Caryophyllales</taxon>
        <taxon>Cactineae</taxon>
        <taxon>Cactaceae</taxon>
        <taxon>Cactoideae</taxon>
        <taxon>Echinocereeae</taxon>
        <taxon>Carnegiea</taxon>
    </lineage>
</organism>
<dbReference type="SMART" id="SM00353">
    <property type="entry name" value="HLH"/>
    <property type="match status" value="2"/>
</dbReference>
<dbReference type="AlphaFoldDB" id="A0A9Q1KXL4"/>
<accession>A0A9Q1KXL4</accession>
<sequence length="598" mass="66720">MMNCLDEYNASVSSESFSSCATDDIFRKKGSEFRAHPYFSFDDQRPTKLMKTSSDSWGSSSNPNDSSSPSSTCNLLSFSNPSNASQANYQYPKGLMLKPKLEADYEPVINDIQMDKASVLGEAARYMKHLQERIRTLEEIKLKQQNRRSVVLKKTCLSMDDIEDQDYNEDANSSSSSSNQDRKRSHSFHDEGATLPDIQIKVMNKEVLLIIHCEKQLGLPGTILNEMGKLHFCVTNSNSMPFGDHDLILTLTAQLEFGGNNLSKFMDMSSGEWLSHLAMEDPTTVINHCQMMMMSSEANLNGDGLLNTLVDPTDLFKFDNTQIMTDLSGANERVSRQNTLNLGAKEIKSELQDIQHPNSCNWRSSIASPSSGQFISFGNSNCDVEDGTIDLTQSTGHSKKKKRVGGAISMSSCPQEHVLAERKRREKMTQRFLALSALIPGLTKMDKASILGDAAKYLKELEEHVKLLEDQTTKRTVESAILVKAVKDPSLDDGNTSLEENNTLSNSMNQLLEIEARASNKNVLIRIHSQKNQGLVQKVLNEIETLNLTTLNCQTMPFGGYALNITIIAQMNGDLCMTMKDLVLHLRRALQQFLCHPN</sequence>
<evidence type="ECO:0000313" key="8">
    <source>
        <dbReference type="Proteomes" id="UP001153076"/>
    </source>
</evidence>
<dbReference type="InterPro" id="IPR011598">
    <property type="entry name" value="bHLH_dom"/>
</dbReference>
<evidence type="ECO:0000259" key="6">
    <source>
        <dbReference type="PROSITE" id="PS50888"/>
    </source>
</evidence>
<feature type="compositionally biased region" description="Low complexity" evidence="5">
    <location>
        <begin position="53"/>
        <end position="71"/>
    </location>
</feature>
<dbReference type="Proteomes" id="UP001153076">
    <property type="component" value="Unassembled WGS sequence"/>
</dbReference>
<name>A0A9Q1KXL4_9CARY</name>
<dbReference type="InterPro" id="IPR052610">
    <property type="entry name" value="bHLH_transcription_regulator"/>
</dbReference>
<evidence type="ECO:0000256" key="4">
    <source>
        <dbReference type="ARBA" id="ARBA00023242"/>
    </source>
</evidence>
<evidence type="ECO:0000313" key="7">
    <source>
        <dbReference type="EMBL" id="KAJ8451760.1"/>
    </source>
</evidence>
<comment type="subcellular location">
    <subcellularLocation>
        <location evidence="1">Nucleus</location>
    </subcellularLocation>
</comment>
<dbReference type="InterPro" id="IPR036638">
    <property type="entry name" value="HLH_DNA-bd_sf"/>
</dbReference>
<feature type="region of interest" description="Disordered" evidence="5">
    <location>
        <begin position="46"/>
        <end position="73"/>
    </location>
</feature>
<dbReference type="SUPFAM" id="SSF47459">
    <property type="entry name" value="HLH, helix-loop-helix DNA-binding domain"/>
    <property type="match status" value="1"/>
</dbReference>
<evidence type="ECO:0000256" key="3">
    <source>
        <dbReference type="ARBA" id="ARBA00023163"/>
    </source>
</evidence>
<comment type="caution">
    <text evidence="7">The sequence shown here is derived from an EMBL/GenBank/DDBJ whole genome shotgun (WGS) entry which is preliminary data.</text>
</comment>
<dbReference type="GO" id="GO:0005634">
    <property type="term" value="C:nucleus"/>
    <property type="evidence" value="ECO:0007669"/>
    <property type="project" value="UniProtKB-SubCell"/>
</dbReference>
<dbReference type="OrthoDB" id="690068at2759"/>
<evidence type="ECO:0000256" key="2">
    <source>
        <dbReference type="ARBA" id="ARBA00023015"/>
    </source>
</evidence>
<feature type="domain" description="BHLH" evidence="6">
    <location>
        <begin position="412"/>
        <end position="461"/>
    </location>
</feature>